<protein>
    <submittedName>
        <fullName evidence="2">Putative membrane protein</fullName>
    </submittedName>
</protein>
<dbReference type="InterPro" id="IPR013901">
    <property type="entry name" value="Anthrone_oxy"/>
</dbReference>
<proteinExistence type="predicted"/>
<organism evidence="2 3">
    <name type="scientific">Micromonospora pisi</name>
    <dbReference type="NCBI Taxonomy" id="589240"/>
    <lineage>
        <taxon>Bacteria</taxon>
        <taxon>Bacillati</taxon>
        <taxon>Actinomycetota</taxon>
        <taxon>Actinomycetes</taxon>
        <taxon>Micromonosporales</taxon>
        <taxon>Micromonosporaceae</taxon>
        <taxon>Micromonospora</taxon>
    </lineage>
</organism>
<dbReference type="Pfam" id="PF08592">
    <property type="entry name" value="Anthrone_oxy"/>
    <property type="match status" value="1"/>
</dbReference>
<dbReference type="EMBL" id="RBKT01000001">
    <property type="protein sequence ID" value="RKR90575.1"/>
    <property type="molecule type" value="Genomic_DNA"/>
</dbReference>
<dbReference type="OrthoDB" id="428263at2"/>
<sequence>MSTTNTLVAVAAAVTVALTGAVGGVFLAYSNSVLPGLTGTDAQTAIRGMTSMNQKILNPVFLLTFVGTPIAAALTGVLLLVLGQRTAALLFLLASATYLLGAFLPTMLVNVPMNEALAAAGVPADPAEAARRWAEYASRWTGWNTLRAVASLVSLLLVGAGLLFWTLPDGQP</sequence>
<keyword evidence="1" id="KW-0812">Transmembrane</keyword>
<accession>A0A495JPL5</accession>
<reference evidence="2 3" key="1">
    <citation type="submission" date="2018-10" db="EMBL/GenBank/DDBJ databases">
        <title>Sequencing the genomes of 1000 actinobacteria strains.</title>
        <authorList>
            <person name="Klenk H.-P."/>
        </authorList>
    </citation>
    <scope>NUCLEOTIDE SEQUENCE [LARGE SCALE GENOMIC DNA]</scope>
    <source>
        <strain evidence="2 3">DSM 45175</strain>
    </source>
</reference>
<name>A0A495JPL5_9ACTN</name>
<evidence type="ECO:0000313" key="3">
    <source>
        <dbReference type="Proteomes" id="UP000277671"/>
    </source>
</evidence>
<keyword evidence="1" id="KW-0472">Membrane</keyword>
<dbReference type="Proteomes" id="UP000277671">
    <property type="component" value="Unassembled WGS sequence"/>
</dbReference>
<comment type="caution">
    <text evidence="2">The sequence shown here is derived from an EMBL/GenBank/DDBJ whole genome shotgun (WGS) entry which is preliminary data.</text>
</comment>
<dbReference type="RefSeq" id="WP_121158829.1">
    <property type="nucleotide sequence ID" value="NZ_RBKT01000001.1"/>
</dbReference>
<evidence type="ECO:0000256" key="1">
    <source>
        <dbReference type="SAM" id="Phobius"/>
    </source>
</evidence>
<dbReference type="AlphaFoldDB" id="A0A495JPL5"/>
<feature type="transmembrane region" description="Helical" evidence="1">
    <location>
        <begin position="148"/>
        <end position="167"/>
    </location>
</feature>
<feature type="transmembrane region" description="Helical" evidence="1">
    <location>
        <begin position="89"/>
        <end position="108"/>
    </location>
</feature>
<keyword evidence="3" id="KW-1185">Reference proteome</keyword>
<evidence type="ECO:0000313" key="2">
    <source>
        <dbReference type="EMBL" id="RKR90575.1"/>
    </source>
</evidence>
<keyword evidence="1" id="KW-1133">Transmembrane helix</keyword>
<feature type="transmembrane region" description="Helical" evidence="1">
    <location>
        <begin position="60"/>
        <end position="82"/>
    </location>
</feature>
<gene>
    <name evidence="2" type="ORF">BDK92_4953</name>
</gene>